<gene>
    <name evidence="1" type="ORF">BD310DRAFT_313464</name>
</gene>
<proteinExistence type="predicted"/>
<evidence type="ECO:0000313" key="1">
    <source>
        <dbReference type="EMBL" id="TBU51823.1"/>
    </source>
</evidence>
<sequence>MRLYIPNFTWVPRSLSMVYWSGRPEETATCTEAGLCGEFTLVRFPTTPSAETRPMVTTSRKPELLGLDRGDRPRLAFNANGVAFYNLTLLRRDPIAPRTCNAFLTSPKIWELYLQQDQGVAIVQVMSDPDHNGADSKLHCQYVGPARLDWIERTEAMNAIDKYTVKASIDTCEVNIV</sequence>
<evidence type="ECO:0000313" key="2">
    <source>
        <dbReference type="Proteomes" id="UP000292082"/>
    </source>
</evidence>
<accession>A0A4V2K6D3</accession>
<dbReference type="EMBL" id="ML145283">
    <property type="protein sequence ID" value="TBU51823.1"/>
    <property type="molecule type" value="Genomic_DNA"/>
</dbReference>
<keyword evidence="2" id="KW-1185">Reference proteome</keyword>
<organism evidence="1 2">
    <name type="scientific">Dichomitus squalens</name>
    <dbReference type="NCBI Taxonomy" id="114155"/>
    <lineage>
        <taxon>Eukaryota</taxon>
        <taxon>Fungi</taxon>
        <taxon>Dikarya</taxon>
        <taxon>Basidiomycota</taxon>
        <taxon>Agaricomycotina</taxon>
        <taxon>Agaricomycetes</taxon>
        <taxon>Polyporales</taxon>
        <taxon>Polyporaceae</taxon>
        <taxon>Dichomitus</taxon>
    </lineage>
</organism>
<dbReference type="AlphaFoldDB" id="A0A4V2K6D3"/>
<reference evidence="1 2" key="1">
    <citation type="submission" date="2019-01" db="EMBL/GenBank/DDBJ databases">
        <title>Draft genome sequences of three monokaryotic isolates of the white-rot basidiomycete fungus Dichomitus squalens.</title>
        <authorList>
            <consortium name="DOE Joint Genome Institute"/>
            <person name="Lopez S.C."/>
            <person name="Andreopoulos B."/>
            <person name="Pangilinan J."/>
            <person name="Lipzen A."/>
            <person name="Riley R."/>
            <person name="Ahrendt S."/>
            <person name="Ng V."/>
            <person name="Barry K."/>
            <person name="Daum C."/>
            <person name="Grigoriev I.V."/>
            <person name="Hilden K.S."/>
            <person name="Makela M.R."/>
            <person name="de Vries R.P."/>
        </authorList>
    </citation>
    <scope>NUCLEOTIDE SEQUENCE [LARGE SCALE GENOMIC DNA]</scope>
    <source>
        <strain evidence="1 2">CBS 464.89</strain>
    </source>
</reference>
<protein>
    <submittedName>
        <fullName evidence="1">Uncharacterized protein</fullName>
    </submittedName>
</protein>
<dbReference type="Proteomes" id="UP000292082">
    <property type="component" value="Unassembled WGS sequence"/>
</dbReference>
<name>A0A4V2K6D3_9APHY</name>